<dbReference type="GO" id="GO:0043758">
    <property type="term" value="F:acetate-CoA ligase (ADP-forming) activity"/>
    <property type="evidence" value="ECO:0007669"/>
    <property type="project" value="InterPro"/>
</dbReference>
<evidence type="ECO:0000256" key="3">
    <source>
        <dbReference type="ARBA" id="ARBA00022840"/>
    </source>
</evidence>
<keyword evidence="7" id="KW-1185">Reference proteome</keyword>
<dbReference type="InterPro" id="IPR016102">
    <property type="entry name" value="Succinyl-CoA_synth-like"/>
</dbReference>
<evidence type="ECO:0000256" key="2">
    <source>
        <dbReference type="ARBA" id="ARBA00022741"/>
    </source>
</evidence>
<dbReference type="AlphaFoldDB" id="A0A521DDK6"/>
<dbReference type="Pfam" id="PF13607">
    <property type="entry name" value="Succ_CoA_lig"/>
    <property type="match status" value="1"/>
</dbReference>
<sequence>MLLTEPEVYELLKKYRIETPRYRVFTRGETPNWSTFPAVLKIVSREKLHKSNVGGVVFVSSKDELIKKLKEFEGRFPDVEKFIVEEKISGIEAFVGVKRDDSFLHSIGTGTGGIFVELFKDVVFIPLESSREETLNSLKKTKLFRLIEGFRNFRGNLELFLDFIEKLKTLLRENLEIYELDLNPTFITEERVVPADGRAFLKELPKREEFSPLDGEIFRPQTVAVIGASNNPKKVGYALVRNLEHFKGKLFPVNPKYEEVLGFKCYPSVKEIPEEVDCSLIAVPSKLVPEVLRECGEKGIKLSVVISAGFGETGEEGKRLEERLKEICKKYKMRLLGPNTLGFMVPSLKLNASFSSSMPPAGNVSFLSQSGALITAVVDRAIEERFGFSEVVSLGNQADIEITETIELAVRNRDTKVILSYVEGVRFGRELLSFVGEKPTVFIKAGRGESGKRAAASHTGSLAGDYKLFRDLIETKGGIVVDSLEEAFDVCNFLKTYGRLRGKRILIVTNAGGPGTLASDYSEEFGLELISISPVKEELSKYLPPNWSRINPVDLIGDATSDRYRNAFKVLEKLDWDVCLVIVTPQSMTDSPEIAQEVIKLRNRTKRAVVGCFMGGHSVRTAVEILKSEGIPVYPDPFRAVNSIRRGVWSVQSSSEERPERE</sequence>
<dbReference type="PROSITE" id="PS50975">
    <property type="entry name" value="ATP_GRASP"/>
    <property type="match status" value="1"/>
</dbReference>
<dbReference type="EMBL" id="FXTM01000019">
    <property type="protein sequence ID" value="SMO69231.1"/>
    <property type="molecule type" value="Genomic_DNA"/>
</dbReference>
<dbReference type="Proteomes" id="UP000317315">
    <property type="component" value="Unassembled WGS sequence"/>
</dbReference>
<dbReference type="Pfam" id="PF13380">
    <property type="entry name" value="CoA_binding_2"/>
    <property type="match status" value="1"/>
</dbReference>
<reference evidence="6 7" key="1">
    <citation type="submission" date="2017-05" db="EMBL/GenBank/DDBJ databases">
        <authorList>
            <person name="Varghese N."/>
            <person name="Submissions S."/>
        </authorList>
    </citation>
    <scope>NUCLEOTIDE SEQUENCE [LARGE SCALE GENOMIC DNA]</scope>
    <source>
        <strain evidence="6 7">DSM 16304</strain>
    </source>
</reference>
<keyword evidence="2 4" id="KW-0547">Nucleotide-binding</keyword>
<evidence type="ECO:0000313" key="6">
    <source>
        <dbReference type="EMBL" id="SMO69231.1"/>
    </source>
</evidence>
<dbReference type="PANTHER" id="PTHR43334:SF1">
    <property type="entry name" value="3-HYDROXYPROPIONATE--COA LIGASE [ADP-FORMING]"/>
    <property type="match status" value="1"/>
</dbReference>
<dbReference type="SUPFAM" id="SSF56059">
    <property type="entry name" value="Glutathione synthetase ATP-binding domain-like"/>
    <property type="match status" value="1"/>
</dbReference>
<evidence type="ECO:0000259" key="5">
    <source>
        <dbReference type="PROSITE" id="PS50975"/>
    </source>
</evidence>
<dbReference type="GO" id="GO:0046872">
    <property type="term" value="F:metal ion binding"/>
    <property type="evidence" value="ECO:0007669"/>
    <property type="project" value="InterPro"/>
</dbReference>
<dbReference type="Gene3D" id="3.30.1490.20">
    <property type="entry name" value="ATP-grasp fold, A domain"/>
    <property type="match status" value="1"/>
</dbReference>
<dbReference type="Gene3D" id="3.30.470.20">
    <property type="entry name" value="ATP-grasp fold, B domain"/>
    <property type="match status" value="1"/>
</dbReference>
<accession>A0A521DDK6</accession>
<dbReference type="InterPro" id="IPR051538">
    <property type="entry name" value="Acyl-CoA_Synth/Transferase"/>
</dbReference>
<keyword evidence="1" id="KW-0436">Ligase</keyword>
<dbReference type="GO" id="GO:0005524">
    <property type="term" value="F:ATP binding"/>
    <property type="evidence" value="ECO:0007669"/>
    <property type="project" value="UniProtKB-UniRule"/>
</dbReference>
<dbReference type="InterPro" id="IPR003781">
    <property type="entry name" value="CoA-bd"/>
</dbReference>
<dbReference type="Pfam" id="PF13549">
    <property type="entry name" value="ATP-grasp_5"/>
    <property type="match status" value="1"/>
</dbReference>
<dbReference type="Gene3D" id="3.40.50.720">
    <property type="entry name" value="NAD(P)-binding Rossmann-like Domain"/>
    <property type="match status" value="1"/>
</dbReference>
<dbReference type="InterPro" id="IPR043938">
    <property type="entry name" value="Ligase_CoA_dom"/>
</dbReference>
<keyword evidence="3 4" id="KW-0067">ATP-binding</keyword>
<gene>
    <name evidence="6" type="ORF">SAMN06269117_11947</name>
</gene>
<feature type="domain" description="ATP-grasp" evidence="5">
    <location>
        <begin position="9"/>
        <end position="209"/>
    </location>
</feature>
<dbReference type="SUPFAM" id="SSF51735">
    <property type="entry name" value="NAD(P)-binding Rossmann-fold domains"/>
    <property type="match status" value="1"/>
</dbReference>
<evidence type="ECO:0000256" key="1">
    <source>
        <dbReference type="ARBA" id="ARBA00022598"/>
    </source>
</evidence>
<organism evidence="6 7">
    <name type="scientific">Balnearium lithotrophicum</name>
    <dbReference type="NCBI Taxonomy" id="223788"/>
    <lineage>
        <taxon>Bacteria</taxon>
        <taxon>Pseudomonadati</taxon>
        <taxon>Aquificota</taxon>
        <taxon>Aquificia</taxon>
        <taxon>Desulfurobacteriales</taxon>
        <taxon>Desulfurobacteriaceae</taxon>
        <taxon>Balnearium</taxon>
    </lineage>
</organism>
<dbReference type="PANTHER" id="PTHR43334">
    <property type="entry name" value="ACETATE--COA LIGASE [ADP-FORMING]"/>
    <property type="match status" value="1"/>
</dbReference>
<evidence type="ECO:0000313" key="7">
    <source>
        <dbReference type="Proteomes" id="UP000317315"/>
    </source>
</evidence>
<dbReference type="InterPro" id="IPR036291">
    <property type="entry name" value="NAD(P)-bd_dom_sf"/>
</dbReference>
<name>A0A521DDK6_9BACT</name>
<evidence type="ECO:0000256" key="4">
    <source>
        <dbReference type="PROSITE-ProRule" id="PRU00409"/>
    </source>
</evidence>
<dbReference type="Gene3D" id="3.40.50.261">
    <property type="entry name" value="Succinyl-CoA synthetase domains"/>
    <property type="match status" value="2"/>
</dbReference>
<dbReference type="InterPro" id="IPR013815">
    <property type="entry name" value="ATP_grasp_subdomain_1"/>
</dbReference>
<dbReference type="SUPFAM" id="SSF52210">
    <property type="entry name" value="Succinyl-CoA synthetase domains"/>
    <property type="match status" value="2"/>
</dbReference>
<protein>
    <submittedName>
        <fullName evidence="6">Acetyl coenzyme A synthetase (ADP forming), alpha domain-containing protein</fullName>
    </submittedName>
</protein>
<dbReference type="Pfam" id="PF19045">
    <property type="entry name" value="Ligase_CoA_2"/>
    <property type="match status" value="1"/>
</dbReference>
<dbReference type="InterPro" id="IPR032875">
    <property type="entry name" value="Succ_CoA_lig_flav_dom"/>
</dbReference>
<dbReference type="InterPro" id="IPR011761">
    <property type="entry name" value="ATP-grasp"/>
</dbReference>
<proteinExistence type="predicted"/>
<dbReference type="SMART" id="SM00881">
    <property type="entry name" value="CoA_binding"/>
    <property type="match status" value="1"/>
</dbReference>